<dbReference type="PANTHER" id="PTHR13170">
    <property type="entry name" value="O-GLCNACASE"/>
    <property type="match status" value="1"/>
</dbReference>
<dbReference type="GO" id="GO:0005975">
    <property type="term" value="P:carbohydrate metabolic process"/>
    <property type="evidence" value="ECO:0007669"/>
    <property type="project" value="UniProtKB-ARBA"/>
</dbReference>
<dbReference type="OrthoDB" id="9760892at2"/>
<dbReference type="SUPFAM" id="SSF55545">
    <property type="entry name" value="beta-N-acetylhexosaminidase-like domain"/>
    <property type="match status" value="1"/>
</dbReference>
<dbReference type="Proteomes" id="UP000198959">
    <property type="component" value="Unassembled WGS sequence"/>
</dbReference>
<comment type="similarity">
    <text evidence="5">Belongs to the glycosyl hydrolase 84 family.</text>
</comment>
<dbReference type="InterPro" id="IPR017853">
    <property type="entry name" value="GH"/>
</dbReference>
<dbReference type="SMART" id="SM00560">
    <property type="entry name" value="LamGL"/>
    <property type="match status" value="1"/>
</dbReference>
<evidence type="ECO:0000256" key="1">
    <source>
        <dbReference type="ARBA" id="ARBA00022729"/>
    </source>
</evidence>
<keyword evidence="8" id="KW-1185">Reference proteome</keyword>
<feature type="active site" description="Proton donor" evidence="5">
    <location>
        <position position="316"/>
    </location>
</feature>
<dbReference type="Pfam" id="PF13385">
    <property type="entry name" value="Laminin_G_3"/>
    <property type="match status" value="1"/>
</dbReference>
<accession>A0A1C6S913</accession>
<dbReference type="STRING" id="145854.GA0074692_2058"/>
<dbReference type="GO" id="GO:1901135">
    <property type="term" value="P:carbohydrate derivative metabolic process"/>
    <property type="evidence" value="ECO:0007669"/>
    <property type="project" value="UniProtKB-ARBA"/>
</dbReference>
<dbReference type="Pfam" id="PF21774">
    <property type="entry name" value="NagJ_C"/>
    <property type="match status" value="1"/>
</dbReference>
<proteinExistence type="inferred from homology"/>
<dbReference type="Pfam" id="PF02838">
    <property type="entry name" value="Glyco_hydro_20b"/>
    <property type="match status" value="1"/>
</dbReference>
<evidence type="ECO:0000256" key="2">
    <source>
        <dbReference type="ARBA" id="ARBA00022801"/>
    </source>
</evidence>
<dbReference type="PROSITE" id="PS52009">
    <property type="entry name" value="GH84"/>
    <property type="match status" value="1"/>
</dbReference>
<dbReference type="PANTHER" id="PTHR13170:SF16">
    <property type="entry name" value="PROTEIN O-GLCNACASE"/>
    <property type="match status" value="1"/>
</dbReference>
<keyword evidence="4 5" id="KW-0326">Glycosidase</keyword>
<evidence type="ECO:0000256" key="3">
    <source>
        <dbReference type="ARBA" id="ARBA00023157"/>
    </source>
</evidence>
<evidence type="ECO:0000256" key="5">
    <source>
        <dbReference type="PROSITE-ProRule" id="PRU01353"/>
    </source>
</evidence>
<reference evidence="8" key="1">
    <citation type="submission" date="2016-06" db="EMBL/GenBank/DDBJ databases">
        <authorList>
            <person name="Varghese N."/>
            <person name="Submissions Spin"/>
        </authorList>
    </citation>
    <scope>NUCLEOTIDE SEQUENCE [LARGE SCALE GENOMIC DNA]</scope>
    <source>
        <strain evidence="8">DSM 43817</strain>
    </source>
</reference>
<dbReference type="AlphaFoldDB" id="A0A1C6S913"/>
<dbReference type="InterPro" id="IPR049019">
    <property type="entry name" value="NagJ-like_helical"/>
</dbReference>
<dbReference type="GO" id="GO:0015929">
    <property type="term" value="F:hexosaminidase activity"/>
    <property type="evidence" value="ECO:0007669"/>
    <property type="project" value="UniProtKB-ARBA"/>
</dbReference>
<dbReference type="InterPro" id="IPR013320">
    <property type="entry name" value="ConA-like_dom_sf"/>
</dbReference>
<dbReference type="SUPFAM" id="SSF51445">
    <property type="entry name" value="(Trans)glycosidases"/>
    <property type="match status" value="1"/>
</dbReference>
<name>A0A1C6S913_9ACTN</name>
<dbReference type="Gene3D" id="1.20.58.460">
    <property type="entry name" value="Hyaluronidase post-catalytic domain-like"/>
    <property type="match status" value="1"/>
</dbReference>
<evidence type="ECO:0000313" key="8">
    <source>
        <dbReference type="Proteomes" id="UP000198959"/>
    </source>
</evidence>
<feature type="domain" description="GH84" evidence="6">
    <location>
        <begin position="195"/>
        <end position="482"/>
    </location>
</feature>
<dbReference type="InterPro" id="IPR051822">
    <property type="entry name" value="Glycosyl_Hydrolase_84"/>
</dbReference>
<dbReference type="Gene3D" id="3.20.20.80">
    <property type="entry name" value="Glycosidases"/>
    <property type="match status" value="1"/>
</dbReference>
<dbReference type="InterPro" id="IPR015882">
    <property type="entry name" value="HEX_bac_N"/>
</dbReference>
<organism evidence="7 8">
    <name type="scientific">Micromonospora pallida</name>
    <dbReference type="NCBI Taxonomy" id="145854"/>
    <lineage>
        <taxon>Bacteria</taxon>
        <taxon>Bacillati</taxon>
        <taxon>Actinomycetota</taxon>
        <taxon>Actinomycetes</taxon>
        <taxon>Micromonosporales</taxon>
        <taxon>Micromonosporaceae</taxon>
        <taxon>Micromonospora</taxon>
    </lineage>
</organism>
<dbReference type="SUPFAM" id="SSF140657">
    <property type="entry name" value="Hyaluronidase post-catalytic domain-like"/>
    <property type="match status" value="1"/>
</dbReference>
<dbReference type="EMBL" id="FMHW01000002">
    <property type="protein sequence ID" value="SCL25958.1"/>
    <property type="molecule type" value="Genomic_DNA"/>
</dbReference>
<dbReference type="Gene3D" id="2.60.120.200">
    <property type="match status" value="1"/>
</dbReference>
<dbReference type="SUPFAM" id="SSF49899">
    <property type="entry name" value="Concanavalin A-like lectins/glucanases"/>
    <property type="match status" value="1"/>
</dbReference>
<dbReference type="InterPro" id="IPR011496">
    <property type="entry name" value="O-GlcNAcase_cat"/>
</dbReference>
<dbReference type="InterPro" id="IPR029018">
    <property type="entry name" value="Hex-like_dom2"/>
</dbReference>
<dbReference type="InterPro" id="IPR006558">
    <property type="entry name" value="LamG-like"/>
</dbReference>
<evidence type="ECO:0000313" key="7">
    <source>
        <dbReference type="EMBL" id="SCL25958.1"/>
    </source>
</evidence>
<evidence type="ECO:0000259" key="6">
    <source>
        <dbReference type="PROSITE" id="PS52009"/>
    </source>
</evidence>
<keyword evidence="2 5" id="KW-0378">Hydrolase</keyword>
<evidence type="ECO:0000256" key="4">
    <source>
        <dbReference type="ARBA" id="ARBA00023295"/>
    </source>
</evidence>
<keyword evidence="3" id="KW-1015">Disulfide bond</keyword>
<dbReference type="Pfam" id="PF07555">
    <property type="entry name" value="NAGidase"/>
    <property type="match status" value="1"/>
</dbReference>
<gene>
    <name evidence="7" type="ORF">GA0074692_2058</name>
</gene>
<sequence length="1105" mass="118147">MLLARSFRGGRHRAVTFAVSATLVVGVLSPLPAGAERPAPAGAARILPVPQQIDPRPGTVLLPGAVDVVAGEAADPAARTSLVELLSEHGVTARVVPDSDLSARGPIIVLGGPGETSASADALRALGVTGPEALPGEGYVLAAGRDGSDRQRIVLSGKDGAGTFYAVQSLRQLLERKGSRVAVDGVQIRDWPGYKIRGGMESFYGAVWSQEDRRSQIEFLARHKMNQFFYGPADDLRTGSNWDSLYDAAELARLKEILDLAKARHVDFVYRISPEAPMAPSKGICHVRDTDRAKLLARFEQMWEIGVRSYVIAWDDVSGNFACQEDRDAYGGDSSPLAVAQAEVTNFVQKEFIEKRPGASRMVTVPTEYWGMTKTAYTNRFDELLSTDVDLYWTGPAVVPASITEEDLRAAQDVWSRHRIMLWDNYPVNDYSPNRLLVGPLQNRDAGMADKVIGISFNGLVTFQEASQIPLGTQADYAWNPGAYDADRSWTRTLQTLGGDAYDELRLFADNNRASVLDQTARPEFATLINKLIADYRAGRPVTAQLDRVDNELRRLEELPAALRAKLDNPLLLQQIGPWLDRVGVTGQAGRAAVRILRAQDKGASEAAWLARRDQAAARGILDRTWHQISPGPVDDLLSFAAAQNDAYVGDRWFGDLGAPTGAPAAAAGSGLGLLTDRRDDTAYVAAGAPQAGDAITVPITKPHRLSAVTVVQDATTPADGVIQALVDGNWVDLGPLAEGFTKVPAKDLAASAVRIQWTPGSVAPRVYEIVPHYADVLRGRISLEPSGALIAPGKTKQFQVALEVFAEDEVSGRVTASGPDGWTITPVTQVLRARPDGRTIVTSVPVAVTVPADAAEDRHQVTVTFQKDGAAPVSLSLPIIVGDGSYPEFVTGADPAGYWRLGDAAGSRTAVDSSTSGRNGTYLGAEPGVEGVLAGNGAADLKDGYVDVPRGPRTNLTGPFTLEAWVKLDLIVPTPGQAIIESYHTPATNGYVLRADNGVVQAWTLGAPGQGHGVVSGRTRMTPDRWHHVAAVFDGSRLTVYLDGVADNSVATTVAPGSGTASVKLGGRGDDTFQRLQGDLDEAAIYDRALTAAEIQKHYFAGLR</sequence>
<protein>
    <submittedName>
        <fullName evidence="7">Hyaluronoglucosaminidase</fullName>
    </submittedName>
</protein>
<keyword evidence="1" id="KW-0732">Signal</keyword>
<dbReference type="Gene3D" id="3.30.379.10">
    <property type="entry name" value="Chitobiase/beta-hexosaminidase domain 2-like"/>
    <property type="match status" value="1"/>
</dbReference>